<dbReference type="RefSeq" id="XP_007676439.1">
    <property type="nucleotide sequence ID" value="XM_007678249.1"/>
</dbReference>
<dbReference type="AlphaFoldDB" id="M2NBL6"/>
<reference evidence="3 4" key="1">
    <citation type="journal article" date="2012" name="PLoS Pathog.">
        <title>Diverse lifestyles and strategies of plant pathogenesis encoded in the genomes of eighteen Dothideomycetes fungi.</title>
        <authorList>
            <person name="Ohm R.A."/>
            <person name="Feau N."/>
            <person name="Henrissat B."/>
            <person name="Schoch C.L."/>
            <person name="Horwitz B.A."/>
            <person name="Barry K.W."/>
            <person name="Condon B.J."/>
            <person name="Copeland A.C."/>
            <person name="Dhillon B."/>
            <person name="Glaser F."/>
            <person name="Hesse C.N."/>
            <person name="Kosti I."/>
            <person name="LaButti K."/>
            <person name="Lindquist E.A."/>
            <person name="Lucas S."/>
            <person name="Salamov A.A."/>
            <person name="Bradshaw R.E."/>
            <person name="Ciuffetti L."/>
            <person name="Hamelin R.C."/>
            <person name="Kema G.H.J."/>
            <person name="Lawrence C."/>
            <person name="Scott J.A."/>
            <person name="Spatafora J.W."/>
            <person name="Turgeon B.G."/>
            <person name="de Wit P.J.G.M."/>
            <person name="Zhong S."/>
            <person name="Goodwin S.B."/>
            <person name="Grigoriev I.V."/>
        </authorList>
    </citation>
    <scope>NUCLEOTIDE SEQUENCE [LARGE SCALE GENOMIC DNA]</scope>
    <source>
        <strain evidence="3 4">UAMH 10762</strain>
    </source>
</reference>
<keyword evidence="1" id="KW-0175">Coiled coil</keyword>
<dbReference type="GeneID" id="19114649"/>
<evidence type="ECO:0000313" key="3">
    <source>
        <dbReference type="EMBL" id="EMC96300.1"/>
    </source>
</evidence>
<keyword evidence="4" id="KW-1185">Reference proteome</keyword>
<evidence type="ECO:0000256" key="2">
    <source>
        <dbReference type="SAM" id="MobiDB-lite"/>
    </source>
</evidence>
<feature type="compositionally biased region" description="Polar residues" evidence="2">
    <location>
        <begin position="672"/>
        <end position="685"/>
    </location>
</feature>
<accession>M2NBL6</accession>
<dbReference type="OMA" id="DEICAHI"/>
<sequence length="874" mass="94558">MDPRRRPPPPPSAKRGPSRSPEGAAFRKVGKPNPPNGSSTKASSNDGSRRSSLHAGNGPSTKMTPPMTDDNRILSRGLTNNTFSVNSSDSIGSKRSVHDDAQSGRSTPLSANGSLRTATTPQPPPPPPPGNPTNDSSNPVVNVLMDFSKQVSYMARLDLSKGQAEAEVKRANLEYSTMRKWFPSLPQLKEQKTEAKRSAEQKLKDLQGVVDEQVIVNRQHVEAIAAMIGQSAEVEPAKSRVTQNTESSVALLEEVAQLRATVVELKKGNEAMQLYCTDLDKRFRHRSQNLDNQCQNTNLACERVSADTADLKAKVASIEGSIPEIEGKVSIIADATSALSKVPPPDCESMKESVVKVEADHAALAKNVEFLLRRLEFFEAFVIGGNIEQPKHVINESSPIRVKVNFLLAEMRKMKKDVGELSQATHEDGEEPIAKRVKELGVLVNDIAARIQSDHKISVDQRMNQLETSVAALQTDAQAVRSTLASLPAGGSVPAQSVGDAARFNAFERRMEDHVATSIRTEIERQMEEKDEALIKHICDGMDQSTEELRVATENRLQEIAGNIPNIAAVNASFTNIDGRLTTLTGQLTTLKTSVDSLDISFAEKIKKTDELIDALRTSLQGKAEKQAVARVEEVMDELKTVRTAVARLDKAHTQTPDPPRSSVPPPSPRSTGSALQNGNVNVLSSMPIGTHTPKTAPPQSSGIADAPASHPTCVRRMDQLDMKFTYATRHLQQQYDNLTTDEVCTAMLHQLGAVWPHAANFATSVNELRRSLSTLSASKGSTDQRSNATLQLIRQQLDTVGRLADAAKNEAREANGAVKVLREEGESAMLPLKTSFKVLEGRVLDVCAKVASVEKDLKIGGQAGGGGGGAMAF</sequence>
<evidence type="ECO:0000256" key="1">
    <source>
        <dbReference type="SAM" id="Coils"/>
    </source>
</evidence>
<protein>
    <submittedName>
        <fullName evidence="3">Uncharacterized protein</fullName>
    </submittedName>
</protein>
<feature type="compositionally biased region" description="Pro residues" evidence="2">
    <location>
        <begin position="657"/>
        <end position="669"/>
    </location>
</feature>
<dbReference type="Proteomes" id="UP000011761">
    <property type="component" value="Unassembled WGS sequence"/>
</dbReference>
<organism evidence="3 4">
    <name type="scientific">Baudoinia panamericana (strain UAMH 10762)</name>
    <name type="common">Angels' share fungus</name>
    <name type="synonym">Baudoinia compniacensis (strain UAMH 10762)</name>
    <dbReference type="NCBI Taxonomy" id="717646"/>
    <lineage>
        <taxon>Eukaryota</taxon>
        <taxon>Fungi</taxon>
        <taxon>Dikarya</taxon>
        <taxon>Ascomycota</taxon>
        <taxon>Pezizomycotina</taxon>
        <taxon>Dothideomycetes</taxon>
        <taxon>Dothideomycetidae</taxon>
        <taxon>Mycosphaerellales</taxon>
        <taxon>Teratosphaeriaceae</taxon>
        <taxon>Baudoinia</taxon>
    </lineage>
</organism>
<evidence type="ECO:0000313" key="4">
    <source>
        <dbReference type="Proteomes" id="UP000011761"/>
    </source>
</evidence>
<dbReference type="HOGENOM" id="CLU_328714_0_0_1"/>
<feature type="compositionally biased region" description="Polar residues" evidence="2">
    <location>
        <begin position="77"/>
        <end position="93"/>
    </location>
</feature>
<feature type="region of interest" description="Disordered" evidence="2">
    <location>
        <begin position="1"/>
        <end position="140"/>
    </location>
</feature>
<dbReference type="OrthoDB" id="3438382at2759"/>
<gene>
    <name evidence="3" type="ORF">BAUCODRAFT_470001</name>
</gene>
<dbReference type="EMBL" id="KB445555">
    <property type="protein sequence ID" value="EMC96300.1"/>
    <property type="molecule type" value="Genomic_DNA"/>
</dbReference>
<dbReference type="KEGG" id="bcom:BAUCODRAFT_470001"/>
<proteinExistence type="predicted"/>
<feature type="coiled-coil region" evidence="1">
    <location>
        <begin position="154"/>
        <end position="209"/>
    </location>
</feature>
<feature type="compositionally biased region" description="Pro residues" evidence="2">
    <location>
        <begin position="121"/>
        <end position="131"/>
    </location>
</feature>
<feature type="region of interest" description="Disordered" evidence="2">
    <location>
        <begin position="648"/>
        <end position="710"/>
    </location>
</feature>
<feature type="compositionally biased region" description="Polar residues" evidence="2">
    <location>
        <begin position="36"/>
        <end position="46"/>
    </location>
</feature>
<feature type="compositionally biased region" description="Polar residues" evidence="2">
    <location>
        <begin position="103"/>
        <end position="118"/>
    </location>
</feature>
<name>M2NBL6_BAUPA</name>